<protein>
    <submittedName>
        <fullName evidence="2">Uncharacterized protein</fullName>
    </submittedName>
</protein>
<dbReference type="Gene3D" id="3.30.10.10">
    <property type="entry name" value="Trypsin Inhibitor V, subunit A"/>
    <property type="match status" value="1"/>
</dbReference>
<reference evidence="2" key="1">
    <citation type="submission" date="2022-07" db="EMBL/GenBank/DDBJ databases">
        <title>Phylogenomic reconstructions and comparative analyses of Kickxellomycotina fungi.</title>
        <authorList>
            <person name="Reynolds N.K."/>
            <person name="Stajich J.E."/>
            <person name="Barry K."/>
            <person name="Grigoriev I.V."/>
            <person name="Crous P."/>
            <person name="Smith M.E."/>
        </authorList>
    </citation>
    <scope>NUCLEOTIDE SEQUENCE</scope>
    <source>
        <strain evidence="2">NBRC 32514</strain>
    </source>
</reference>
<accession>A0A9W7XXB1</accession>
<organism evidence="2 3">
    <name type="scientific">Coemansia erecta</name>
    <dbReference type="NCBI Taxonomy" id="147472"/>
    <lineage>
        <taxon>Eukaryota</taxon>
        <taxon>Fungi</taxon>
        <taxon>Fungi incertae sedis</taxon>
        <taxon>Zoopagomycota</taxon>
        <taxon>Kickxellomycotina</taxon>
        <taxon>Kickxellomycetes</taxon>
        <taxon>Kickxellales</taxon>
        <taxon>Kickxellaceae</taxon>
        <taxon>Coemansia</taxon>
    </lineage>
</organism>
<feature type="chain" id="PRO_5040871641" evidence="1">
    <location>
        <begin position="33"/>
        <end position="110"/>
    </location>
</feature>
<name>A0A9W7XXB1_9FUNG</name>
<sequence>MPCCQAHSKIKLHNLVLTVALLLVLTISGVNGDFNRCNAEEWRPVLKKAYLQQKHMPPPKSISQKRVLEEELPKPYRILTPFSPYAHYRTTRRLTIYVDDKNIVEDVECS</sequence>
<keyword evidence="3" id="KW-1185">Reference proteome</keyword>
<dbReference type="OrthoDB" id="5550083at2759"/>
<dbReference type="AlphaFoldDB" id="A0A9W7XXB1"/>
<feature type="signal peptide" evidence="1">
    <location>
        <begin position="1"/>
        <end position="32"/>
    </location>
</feature>
<evidence type="ECO:0000313" key="2">
    <source>
        <dbReference type="EMBL" id="KAJ1721071.1"/>
    </source>
</evidence>
<dbReference type="Proteomes" id="UP001149813">
    <property type="component" value="Unassembled WGS sequence"/>
</dbReference>
<evidence type="ECO:0000256" key="1">
    <source>
        <dbReference type="SAM" id="SignalP"/>
    </source>
</evidence>
<dbReference type="EMBL" id="JANBOJ010000200">
    <property type="protein sequence ID" value="KAJ1721071.1"/>
    <property type="molecule type" value="Genomic_DNA"/>
</dbReference>
<evidence type="ECO:0000313" key="3">
    <source>
        <dbReference type="Proteomes" id="UP001149813"/>
    </source>
</evidence>
<gene>
    <name evidence="2" type="ORF">LPJ53_004362</name>
</gene>
<proteinExistence type="predicted"/>
<keyword evidence="1" id="KW-0732">Signal</keyword>
<comment type="caution">
    <text evidence="2">The sequence shown here is derived from an EMBL/GenBank/DDBJ whole genome shotgun (WGS) entry which is preliminary data.</text>
</comment>